<dbReference type="Proteomes" id="UP000030003">
    <property type="component" value="Unassembled WGS sequence"/>
</dbReference>
<dbReference type="Pfam" id="PF13432">
    <property type="entry name" value="TPR_16"/>
    <property type="match status" value="1"/>
</dbReference>
<proteinExistence type="predicted"/>
<keyword evidence="3" id="KW-1185">Reference proteome</keyword>
<dbReference type="STRING" id="1385515.GCA_000423325_00149"/>
<gene>
    <name evidence="2" type="ORF">N791_12425</name>
</gene>
<protein>
    <submittedName>
        <fullName evidence="2">Uncharacterized protein</fullName>
    </submittedName>
</protein>
<name>A0A0A0M8N4_9GAMM</name>
<dbReference type="Gene3D" id="1.25.40.10">
    <property type="entry name" value="Tetratricopeptide repeat domain"/>
    <property type="match status" value="1"/>
</dbReference>
<sequence length="184" mass="19860">MGTAVAGCATIGAPDPAQYGDHMATARASEAEGSPRRAVEAYRAAVEADPARKEPWREIARIELEQRRPVEALAAAQEVLRRDPADADASMLYLDVVLQLTADAVARMRALAPEQREGYLARAQGLVAEAISLFGDTVVPATDRARYGSEAVERYRRNLPTAPPDIRRDQQEKAPDPLDVLGGG</sequence>
<evidence type="ECO:0000313" key="2">
    <source>
        <dbReference type="EMBL" id="KGO98599.1"/>
    </source>
</evidence>
<dbReference type="InterPro" id="IPR011990">
    <property type="entry name" value="TPR-like_helical_dom_sf"/>
</dbReference>
<dbReference type="SUPFAM" id="SSF48452">
    <property type="entry name" value="TPR-like"/>
    <property type="match status" value="1"/>
</dbReference>
<feature type="compositionally biased region" description="Basic and acidic residues" evidence="1">
    <location>
        <begin position="165"/>
        <end position="176"/>
    </location>
</feature>
<organism evidence="2 3">
    <name type="scientific">Lysobacter defluvii IMMIB APB-9 = DSM 18482</name>
    <dbReference type="NCBI Taxonomy" id="1385515"/>
    <lineage>
        <taxon>Bacteria</taxon>
        <taxon>Pseudomonadati</taxon>
        <taxon>Pseudomonadota</taxon>
        <taxon>Gammaproteobacteria</taxon>
        <taxon>Lysobacterales</taxon>
        <taxon>Lysobacteraceae</taxon>
        <taxon>Novilysobacter</taxon>
    </lineage>
</organism>
<reference evidence="2 3" key="1">
    <citation type="submission" date="2013-08" db="EMBL/GenBank/DDBJ databases">
        <title>Genomic analysis of Lysobacter defluvii.</title>
        <authorList>
            <person name="Wang Q."/>
            <person name="Wang G."/>
        </authorList>
    </citation>
    <scope>NUCLEOTIDE SEQUENCE [LARGE SCALE GENOMIC DNA]</scope>
    <source>
        <strain evidence="2 3">IMMIB APB-9</strain>
    </source>
</reference>
<evidence type="ECO:0000313" key="3">
    <source>
        <dbReference type="Proteomes" id="UP000030003"/>
    </source>
</evidence>
<dbReference type="AlphaFoldDB" id="A0A0A0M8N4"/>
<comment type="caution">
    <text evidence="2">The sequence shown here is derived from an EMBL/GenBank/DDBJ whole genome shotgun (WGS) entry which is preliminary data.</text>
</comment>
<dbReference type="EMBL" id="AVBH01000065">
    <property type="protein sequence ID" value="KGO98599.1"/>
    <property type="molecule type" value="Genomic_DNA"/>
</dbReference>
<evidence type="ECO:0000256" key="1">
    <source>
        <dbReference type="SAM" id="MobiDB-lite"/>
    </source>
</evidence>
<feature type="region of interest" description="Disordered" evidence="1">
    <location>
        <begin position="152"/>
        <end position="184"/>
    </location>
</feature>
<accession>A0A0A0M8N4</accession>
<feature type="region of interest" description="Disordered" evidence="1">
    <location>
        <begin position="1"/>
        <end position="34"/>
    </location>
</feature>